<keyword evidence="3" id="KW-1185">Reference proteome</keyword>
<accession>A0AAE0YB91</accession>
<sequence>MEAIKLDFYRGYLSAKHGYEKDLQRQSCKEQSRGREDGADRRRVVLTASLNGQRKASLSRSQSPITAPGGASCSLVARPSILQRHYDPDGSRDQ</sequence>
<feature type="compositionally biased region" description="Polar residues" evidence="1">
    <location>
        <begin position="48"/>
        <end position="65"/>
    </location>
</feature>
<proteinExistence type="predicted"/>
<evidence type="ECO:0000313" key="3">
    <source>
        <dbReference type="Proteomes" id="UP001283361"/>
    </source>
</evidence>
<organism evidence="2 3">
    <name type="scientific">Elysia crispata</name>
    <name type="common">lettuce slug</name>
    <dbReference type="NCBI Taxonomy" id="231223"/>
    <lineage>
        <taxon>Eukaryota</taxon>
        <taxon>Metazoa</taxon>
        <taxon>Spiralia</taxon>
        <taxon>Lophotrochozoa</taxon>
        <taxon>Mollusca</taxon>
        <taxon>Gastropoda</taxon>
        <taxon>Heterobranchia</taxon>
        <taxon>Euthyneura</taxon>
        <taxon>Panpulmonata</taxon>
        <taxon>Sacoglossa</taxon>
        <taxon>Placobranchoidea</taxon>
        <taxon>Plakobranchidae</taxon>
        <taxon>Elysia</taxon>
    </lineage>
</organism>
<dbReference type="AlphaFoldDB" id="A0AAE0YB91"/>
<comment type="caution">
    <text evidence="2">The sequence shown here is derived from an EMBL/GenBank/DDBJ whole genome shotgun (WGS) entry which is preliminary data.</text>
</comment>
<evidence type="ECO:0000256" key="1">
    <source>
        <dbReference type="SAM" id="MobiDB-lite"/>
    </source>
</evidence>
<dbReference type="Proteomes" id="UP001283361">
    <property type="component" value="Unassembled WGS sequence"/>
</dbReference>
<feature type="compositionally biased region" description="Basic and acidic residues" evidence="1">
    <location>
        <begin position="21"/>
        <end position="43"/>
    </location>
</feature>
<evidence type="ECO:0000313" key="2">
    <source>
        <dbReference type="EMBL" id="KAK3739628.1"/>
    </source>
</evidence>
<gene>
    <name evidence="2" type="ORF">RRG08_008236</name>
</gene>
<feature type="region of interest" description="Disordered" evidence="1">
    <location>
        <begin position="21"/>
        <end position="72"/>
    </location>
</feature>
<reference evidence="2" key="1">
    <citation type="journal article" date="2023" name="G3 (Bethesda)">
        <title>A reference genome for the long-term kleptoplast-retaining sea slug Elysia crispata morphotype clarki.</title>
        <authorList>
            <person name="Eastman K.E."/>
            <person name="Pendleton A.L."/>
            <person name="Shaikh M.A."/>
            <person name="Suttiyut T."/>
            <person name="Ogas R."/>
            <person name="Tomko P."/>
            <person name="Gavelis G."/>
            <person name="Widhalm J.R."/>
            <person name="Wisecaver J.H."/>
        </authorList>
    </citation>
    <scope>NUCLEOTIDE SEQUENCE</scope>
    <source>
        <strain evidence="2">ECLA1</strain>
    </source>
</reference>
<dbReference type="EMBL" id="JAWDGP010006510">
    <property type="protein sequence ID" value="KAK3739628.1"/>
    <property type="molecule type" value="Genomic_DNA"/>
</dbReference>
<protein>
    <submittedName>
        <fullName evidence="2">Uncharacterized protein</fullName>
    </submittedName>
</protein>
<name>A0AAE0YB91_9GAST</name>